<keyword evidence="1" id="KW-0812">Transmembrane</keyword>
<feature type="transmembrane region" description="Helical" evidence="1">
    <location>
        <begin position="328"/>
        <end position="353"/>
    </location>
</feature>
<dbReference type="SUPFAM" id="SSF52833">
    <property type="entry name" value="Thioredoxin-like"/>
    <property type="match status" value="1"/>
</dbReference>
<sequence>MVPLLLLLIAPIPALSTEKTVRLYFFRSSGCPHCDREKVFLHRLEKKYPHLKINSIDITESRANLELLRRVAKHFNMSLGGVPATVVGGEYIQGWQGEATTGAILEAAVQKALDQEITNPLEGFIPSSPVPVEVAAPAPKTLPGTITVPLWGEVQIRQLSLGFLTILFGALDGFNPCAMWVLVLLLGLLLGMENVHRRWILGTVFIAVSALVYFLIMCAWLNLFLFLGLVLWVRIIIALVALGVGYYNLRDYFTNRAGACKVTGGPRRQRLTDRIHEVTRKQSLWLALGGMILLAFAANVIELLCSAGLPVVYLQILSFNALPVWQYYLYIILYILIFMLDDLLVFFGAMITLQITGLSTRYKRWSNLVGSLIMIAIGILLLVKPEALRFG</sequence>
<evidence type="ECO:0000313" key="3">
    <source>
        <dbReference type="Proteomes" id="UP000000483"/>
    </source>
</evidence>
<dbReference type="HOGENOM" id="CLU_046133_0_0_7"/>
<evidence type="ECO:0000256" key="1">
    <source>
        <dbReference type="SAM" id="Phobius"/>
    </source>
</evidence>
<feature type="transmembrane region" description="Helical" evidence="1">
    <location>
        <begin position="365"/>
        <end position="383"/>
    </location>
</feature>
<dbReference type="eggNOG" id="COG0695">
    <property type="taxonomic scope" value="Bacteria"/>
</dbReference>
<reference evidence="3" key="2">
    <citation type="submission" date="2011-03" db="EMBL/GenBank/DDBJ databases">
        <title>The complete genome of Desulfobacca acetoxidans DSM 11109.</title>
        <authorList>
            <consortium name="US DOE Joint Genome Institute (JGI-PGF)"/>
            <person name="Lucas S."/>
            <person name="Copeland A."/>
            <person name="Lapidus A."/>
            <person name="Bruce D."/>
            <person name="Goodwin L."/>
            <person name="Pitluck S."/>
            <person name="Peters L."/>
            <person name="Kyrpides N."/>
            <person name="Mavromatis K."/>
            <person name="Ivanova N."/>
            <person name="Ovchinnikova G."/>
            <person name="Teshima H."/>
            <person name="Detter J.C."/>
            <person name="Han C."/>
            <person name="Land M."/>
            <person name="Hauser L."/>
            <person name="Markowitz V."/>
            <person name="Cheng J.-F."/>
            <person name="Hugenholtz P."/>
            <person name="Woyke T."/>
            <person name="Wu D."/>
            <person name="Spring S."/>
            <person name="Schueler E."/>
            <person name="Brambilla E."/>
            <person name="Klenk H.-P."/>
            <person name="Eisen J.A."/>
        </authorList>
    </citation>
    <scope>NUCLEOTIDE SEQUENCE [LARGE SCALE GENOMIC DNA]</scope>
    <source>
        <strain evidence="3">ATCC 700848 / DSM 11109 / ASRB2</strain>
    </source>
</reference>
<keyword evidence="3" id="KW-1185">Reference proteome</keyword>
<keyword evidence="1" id="KW-0472">Membrane</keyword>
<dbReference type="STRING" id="880072.Desac_0814"/>
<protein>
    <submittedName>
        <fullName evidence="2">Uncharacterized protein</fullName>
    </submittedName>
</protein>
<dbReference type="EMBL" id="CP002629">
    <property type="protein sequence ID" value="AEB08693.1"/>
    <property type="molecule type" value="Genomic_DNA"/>
</dbReference>
<gene>
    <name evidence="2" type="ordered locus">Desac_0814</name>
</gene>
<dbReference type="Proteomes" id="UP000000483">
    <property type="component" value="Chromosome"/>
</dbReference>
<feature type="transmembrane region" description="Helical" evidence="1">
    <location>
        <begin position="199"/>
        <end position="223"/>
    </location>
</feature>
<organism evidence="2 3">
    <name type="scientific">Desulfobacca acetoxidans (strain ATCC 700848 / DSM 11109 / ASRB2)</name>
    <dbReference type="NCBI Taxonomy" id="880072"/>
    <lineage>
        <taxon>Bacteria</taxon>
        <taxon>Pseudomonadati</taxon>
        <taxon>Thermodesulfobacteriota</taxon>
        <taxon>Desulfobaccia</taxon>
        <taxon>Desulfobaccales</taxon>
        <taxon>Desulfobaccaceae</taxon>
        <taxon>Desulfobacca</taxon>
    </lineage>
</organism>
<feature type="transmembrane region" description="Helical" evidence="1">
    <location>
        <begin position="173"/>
        <end position="192"/>
    </location>
</feature>
<keyword evidence="1" id="KW-1133">Transmembrane helix</keyword>
<dbReference type="AlphaFoldDB" id="F2NGS2"/>
<proteinExistence type="predicted"/>
<evidence type="ECO:0000313" key="2">
    <source>
        <dbReference type="EMBL" id="AEB08693.1"/>
    </source>
</evidence>
<dbReference type="InterPro" id="IPR036249">
    <property type="entry name" value="Thioredoxin-like_sf"/>
</dbReference>
<name>F2NGS2_DESAR</name>
<accession>F2NGS2</accession>
<dbReference type="Gene3D" id="3.40.30.10">
    <property type="entry name" value="Glutaredoxin"/>
    <property type="match status" value="1"/>
</dbReference>
<dbReference type="KEGG" id="dao:Desac_0814"/>
<feature type="transmembrane region" description="Helical" evidence="1">
    <location>
        <begin position="229"/>
        <end position="249"/>
    </location>
</feature>
<feature type="transmembrane region" description="Helical" evidence="1">
    <location>
        <begin position="284"/>
        <end position="316"/>
    </location>
</feature>
<reference evidence="2 3" key="1">
    <citation type="journal article" date="2011" name="Stand. Genomic Sci.">
        <title>Complete genome sequence of the acetate-degrading sulfate reducer Desulfobacca acetoxidans type strain (ASRB2).</title>
        <authorList>
            <person name="Goker M."/>
            <person name="Teshima H."/>
            <person name="Lapidus A."/>
            <person name="Nolan M."/>
            <person name="Lucas S."/>
            <person name="Hammon N."/>
            <person name="Deshpande S."/>
            <person name="Cheng J.F."/>
            <person name="Tapia R."/>
            <person name="Han C."/>
            <person name="Goodwin L."/>
            <person name="Pitluck S."/>
            <person name="Huntemann M."/>
            <person name="Liolios K."/>
            <person name="Ivanova N."/>
            <person name="Pagani I."/>
            <person name="Mavromatis K."/>
            <person name="Ovchinikova G."/>
            <person name="Pati A."/>
            <person name="Chen A."/>
            <person name="Palaniappan K."/>
            <person name="Land M."/>
            <person name="Hauser L."/>
            <person name="Brambilla E.M."/>
            <person name="Rohde M."/>
            <person name="Spring S."/>
            <person name="Detter J.C."/>
            <person name="Woyke T."/>
            <person name="Bristow J."/>
            <person name="Eisen J.A."/>
            <person name="Markowitz V."/>
            <person name="Hugenholtz P."/>
            <person name="Kyrpides N.C."/>
            <person name="Klenk H.P."/>
        </authorList>
    </citation>
    <scope>NUCLEOTIDE SEQUENCE [LARGE SCALE GENOMIC DNA]</scope>
    <source>
        <strain evidence="3">ATCC 700848 / DSM 11109 / ASRB2</strain>
    </source>
</reference>
<dbReference type="PROSITE" id="PS51354">
    <property type="entry name" value="GLUTAREDOXIN_2"/>
    <property type="match status" value="1"/>
</dbReference>